<dbReference type="EMBL" id="CP043494">
    <property type="protein sequence ID" value="WNG47652.1"/>
    <property type="molecule type" value="Genomic_DNA"/>
</dbReference>
<evidence type="ECO:0000256" key="1">
    <source>
        <dbReference type="ARBA" id="ARBA00004127"/>
    </source>
</evidence>
<evidence type="ECO:0000313" key="9">
    <source>
        <dbReference type="Proteomes" id="UP001611383"/>
    </source>
</evidence>
<keyword evidence="3" id="KW-0533">Nickel</keyword>
<evidence type="ECO:0000256" key="2">
    <source>
        <dbReference type="ARBA" id="ARBA00022448"/>
    </source>
</evidence>
<reference evidence="8 9" key="1">
    <citation type="submission" date="2019-08" db="EMBL/GenBank/DDBJ databases">
        <title>Archangium and Cystobacter genomes.</title>
        <authorList>
            <person name="Chen I.-C.K."/>
            <person name="Wielgoss S."/>
        </authorList>
    </citation>
    <scope>NUCLEOTIDE SEQUENCE [LARGE SCALE GENOMIC DNA]</scope>
    <source>
        <strain evidence="8 9">Cbm 6</strain>
    </source>
</reference>
<keyword evidence="4 7" id="KW-0812">Transmembrane</keyword>
<comment type="similarity">
    <text evidence="7">Belongs to the NiCoT transporter (TC 2.A.52) family.</text>
</comment>
<keyword evidence="5 7" id="KW-1133">Transmembrane helix</keyword>
<keyword evidence="9" id="KW-1185">Reference proteome</keyword>
<dbReference type="PANTHER" id="PTHR33876:SF4">
    <property type="entry name" value="CHLOROPLAST PROTEIN FOR GROWTH AND FERTILITY 2"/>
    <property type="match status" value="1"/>
</dbReference>
<comment type="caution">
    <text evidence="7">Lacks conserved residue(s) required for the propagation of feature annotation.</text>
</comment>
<evidence type="ECO:0000256" key="3">
    <source>
        <dbReference type="ARBA" id="ARBA00022596"/>
    </source>
</evidence>
<accession>A0ABY9WWY2</accession>
<proteinExistence type="inferred from homology"/>
<evidence type="ECO:0000256" key="5">
    <source>
        <dbReference type="ARBA" id="ARBA00022989"/>
    </source>
</evidence>
<evidence type="ECO:0000313" key="8">
    <source>
        <dbReference type="EMBL" id="WNG47652.1"/>
    </source>
</evidence>
<evidence type="ECO:0000256" key="7">
    <source>
        <dbReference type="RuleBase" id="RU362101"/>
    </source>
</evidence>
<dbReference type="RefSeq" id="WP_395804246.1">
    <property type="nucleotide sequence ID" value="NZ_CP043494.1"/>
</dbReference>
<dbReference type="InterPro" id="IPR052776">
    <property type="entry name" value="Chloro_ReproSupport/MetalTrans"/>
</dbReference>
<evidence type="ECO:0000256" key="4">
    <source>
        <dbReference type="ARBA" id="ARBA00022692"/>
    </source>
</evidence>
<feature type="transmembrane region" description="Helical" evidence="7">
    <location>
        <begin position="75"/>
        <end position="93"/>
    </location>
</feature>
<dbReference type="Pfam" id="PF03824">
    <property type="entry name" value="NicO"/>
    <property type="match status" value="1"/>
</dbReference>
<feature type="transmembrane region" description="Helical" evidence="7">
    <location>
        <begin position="140"/>
        <end position="166"/>
    </location>
</feature>
<sequence>MLESALSLGLVLGLRHASDADHVCAIASLLRAGQGFRAAVRTALLWSLGHSATFFAVGAVLVGGQLSVPDAWEPVMELLVAVLLIVLGAVQWHHADCPLPESPEHAKPHSWRVVMVGFVHGLAGSAGIALLALATVHERLAAFLFLLLFGVGVSVGMVLLTILLSLPLGFVVRNSERWRARILKTTSALGIGLGAWMGVSGLQALLG</sequence>
<feature type="transmembrane region" description="Helical" evidence="7">
    <location>
        <begin position="113"/>
        <end position="133"/>
    </location>
</feature>
<gene>
    <name evidence="8" type="ORF">F0U60_28650</name>
</gene>
<dbReference type="Proteomes" id="UP001611383">
    <property type="component" value="Chromosome"/>
</dbReference>
<keyword evidence="2 7" id="KW-0813">Transport</keyword>
<evidence type="ECO:0000256" key="6">
    <source>
        <dbReference type="ARBA" id="ARBA00023136"/>
    </source>
</evidence>
<dbReference type="InterPro" id="IPR011541">
    <property type="entry name" value="Ni/Co_transpt_high_affinity"/>
</dbReference>
<feature type="transmembrane region" description="Helical" evidence="7">
    <location>
        <begin position="44"/>
        <end position="63"/>
    </location>
</feature>
<organism evidence="8 9">
    <name type="scientific">Archangium minus</name>
    <dbReference type="NCBI Taxonomy" id="83450"/>
    <lineage>
        <taxon>Bacteria</taxon>
        <taxon>Pseudomonadati</taxon>
        <taxon>Myxococcota</taxon>
        <taxon>Myxococcia</taxon>
        <taxon>Myxococcales</taxon>
        <taxon>Cystobacterineae</taxon>
        <taxon>Archangiaceae</taxon>
        <taxon>Archangium</taxon>
    </lineage>
</organism>
<dbReference type="PANTHER" id="PTHR33876">
    <property type="entry name" value="UNNAMED PRODUCT"/>
    <property type="match status" value="1"/>
</dbReference>
<comment type="subcellular location">
    <subcellularLocation>
        <location evidence="7">Cell membrane</location>
        <topology evidence="7">Multi-pass membrane protein</topology>
    </subcellularLocation>
    <subcellularLocation>
        <location evidence="1">Endomembrane system</location>
        <topology evidence="1">Multi-pass membrane protein</topology>
    </subcellularLocation>
</comment>
<name>A0ABY9WWY2_9BACT</name>
<protein>
    <recommendedName>
        <fullName evidence="7">Nickel/cobalt efflux system</fullName>
    </recommendedName>
</protein>
<keyword evidence="6 7" id="KW-0472">Membrane</keyword>